<evidence type="ECO:0000259" key="2">
    <source>
        <dbReference type="Pfam" id="PF16270"/>
    </source>
</evidence>
<feature type="domain" description="DUF4923" evidence="2">
    <location>
        <begin position="30"/>
        <end position="199"/>
    </location>
</feature>
<gene>
    <name evidence="3" type="ORF">C5O25_06980</name>
</gene>
<reference evidence="4" key="1">
    <citation type="submission" date="2018-02" db="EMBL/GenBank/DDBJ databases">
        <authorList>
            <person name="Clavel T."/>
            <person name="Strowig T."/>
        </authorList>
    </citation>
    <scope>NUCLEOTIDE SEQUENCE [LARGE SCALE GENOMIC DNA]</scope>
    <source>
        <strain evidence="4">DSM 100764</strain>
    </source>
</reference>
<dbReference type="EMBL" id="PUBV01000011">
    <property type="protein sequence ID" value="PWB07647.1"/>
    <property type="molecule type" value="Genomic_DNA"/>
</dbReference>
<dbReference type="Proteomes" id="UP000244925">
    <property type="component" value="Unassembled WGS sequence"/>
</dbReference>
<accession>A0A2V1IYT1</accession>
<keyword evidence="4" id="KW-1185">Reference proteome</keyword>
<evidence type="ECO:0000313" key="4">
    <source>
        <dbReference type="Proteomes" id="UP000244925"/>
    </source>
</evidence>
<organism evidence="3 4">
    <name type="scientific">Paramuribaculum intestinale</name>
    <dbReference type="NCBI Taxonomy" id="2094151"/>
    <lineage>
        <taxon>Bacteria</taxon>
        <taxon>Pseudomonadati</taxon>
        <taxon>Bacteroidota</taxon>
        <taxon>Bacteroidia</taxon>
        <taxon>Bacteroidales</taxon>
        <taxon>Muribaculaceae</taxon>
        <taxon>Paramuribaculum</taxon>
    </lineage>
</organism>
<evidence type="ECO:0000313" key="3">
    <source>
        <dbReference type="EMBL" id="PWB07647.1"/>
    </source>
</evidence>
<evidence type="ECO:0000256" key="1">
    <source>
        <dbReference type="SAM" id="SignalP"/>
    </source>
</evidence>
<keyword evidence="1" id="KW-0732">Signal</keyword>
<feature type="signal peptide" evidence="1">
    <location>
        <begin position="1"/>
        <end position="19"/>
    </location>
</feature>
<protein>
    <submittedName>
        <fullName evidence="3">DUF4923 domain-containing protein</fullName>
    </submittedName>
</protein>
<dbReference type="Pfam" id="PF16270">
    <property type="entry name" value="DUF4923"/>
    <property type="match status" value="1"/>
</dbReference>
<dbReference type="RefSeq" id="WP_107036022.1">
    <property type="nucleotide sequence ID" value="NZ_CAPCJN010000035.1"/>
</dbReference>
<proteinExistence type="predicted"/>
<feature type="chain" id="PRO_5016113027" evidence="1">
    <location>
        <begin position="20"/>
        <end position="204"/>
    </location>
</feature>
<dbReference type="AlphaFoldDB" id="A0A2V1IYT1"/>
<sequence>MTKRIVAVLLLAMSICGVADLSAQTDLRSLIGGILGTKTAITLESVAGTWSYDSPAVTFKSDNLLKKAGGAAAATAVEKKLEPYYKTAGFDKAEVTFSPDSTFTMKLGRVSLGGIVEPAPKDSDATMTLSFRLGGKVPIGSMDACIKRNGKNSIDLTFDVSKLIWIVDKVAAISGSSSAQAMSKILSSYEGITAGFTLRPAAAK</sequence>
<comment type="caution">
    <text evidence="3">The sequence shown here is derived from an EMBL/GenBank/DDBJ whole genome shotgun (WGS) entry which is preliminary data.</text>
</comment>
<dbReference type="InterPro" id="IPR032575">
    <property type="entry name" value="DUF4923"/>
</dbReference>
<name>A0A2V1IYT1_9BACT</name>